<keyword evidence="2" id="KW-1003">Cell membrane</keyword>
<protein>
    <recommendedName>
        <fullName evidence="8">Cell division protein FtsL</fullName>
    </recommendedName>
</protein>
<evidence type="ECO:0000256" key="1">
    <source>
        <dbReference type="ARBA" id="ARBA00004401"/>
    </source>
</evidence>
<dbReference type="InterPro" id="IPR007060">
    <property type="entry name" value="FtsL/DivIC"/>
</dbReference>
<reference evidence="10" key="2">
    <citation type="submission" date="2020-09" db="EMBL/GenBank/DDBJ databases">
        <authorList>
            <person name="Sun Q."/>
            <person name="Zhou Y."/>
        </authorList>
    </citation>
    <scope>NUCLEOTIDE SEQUENCE</scope>
    <source>
        <strain evidence="10">CGMCC 1.15254</strain>
    </source>
</reference>
<dbReference type="GO" id="GO:0051301">
    <property type="term" value="P:cell division"/>
    <property type="evidence" value="ECO:0007669"/>
    <property type="project" value="UniProtKB-KW"/>
</dbReference>
<dbReference type="Pfam" id="PF04977">
    <property type="entry name" value="DivIC"/>
    <property type="match status" value="1"/>
</dbReference>
<comment type="subcellular location">
    <subcellularLocation>
        <location evidence="1">Cell membrane</location>
        <topology evidence="1">Single-pass type II membrane protein</topology>
    </subcellularLocation>
</comment>
<dbReference type="AlphaFoldDB" id="A0A917BZ26"/>
<name>A0A917BZ26_9PROT</name>
<dbReference type="InterPro" id="IPR011922">
    <property type="entry name" value="Cell_div_FtsL"/>
</dbReference>
<keyword evidence="5" id="KW-1133">Transmembrane helix</keyword>
<keyword evidence="7" id="KW-0131">Cell cycle</keyword>
<evidence type="ECO:0000256" key="6">
    <source>
        <dbReference type="ARBA" id="ARBA00023136"/>
    </source>
</evidence>
<feature type="coiled-coil region" evidence="9">
    <location>
        <begin position="20"/>
        <end position="54"/>
    </location>
</feature>
<dbReference type="Proteomes" id="UP000632498">
    <property type="component" value="Unassembled WGS sequence"/>
</dbReference>
<gene>
    <name evidence="10" type="ORF">GCM10011332_14760</name>
</gene>
<evidence type="ECO:0000256" key="4">
    <source>
        <dbReference type="ARBA" id="ARBA00022692"/>
    </source>
</evidence>
<organism evidence="10 11">
    <name type="scientific">Terasakiella brassicae</name>
    <dbReference type="NCBI Taxonomy" id="1634917"/>
    <lineage>
        <taxon>Bacteria</taxon>
        <taxon>Pseudomonadati</taxon>
        <taxon>Pseudomonadota</taxon>
        <taxon>Alphaproteobacteria</taxon>
        <taxon>Rhodospirillales</taxon>
        <taxon>Terasakiellaceae</taxon>
        <taxon>Terasakiella</taxon>
    </lineage>
</organism>
<keyword evidence="11" id="KW-1185">Reference proteome</keyword>
<keyword evidence="3" id="KW-0132">Cell division</keyword>
<proteinExistence type="predicted"/>
<dbReference type="GO" id="GO:0005886">
    <property type="term" value="C:plasma membrane"/>
    <property type="evidence" value="ECO:0007669"/>
    <property type="project" value="UniProtKB-SubCell"/>
</dbReference>
<evidence type="ECO:0000256" key="9">
    <source>
        <dbReference type="SAM" id="Coils"/>
    </source>
</evidence>
<dbReference type="RefSeq" id="WP_188663370.1">
    <property type="nucleotide sequence ID" value="NZ_BMHV01000008.1"/>
</dbReference>
<evidence type="ECO:0000256" key="2">
    <source>
        <dbReference type="ARBA" id="ARBA00022475"/>
    </source>
</evidence>
<evidence type="ECO:0000256" key="5">
    <source>
        <dbReference type="ARBA" id="ARBA00022989"/>
    </source>
</evidence>
<reference evidence="10" key="1">
    <citation type="journal article" date="2014" name="Int. J. Syst. Evol. Microbiol.">
        <title>Complete genome sequence of Corynebacterium casei LMG S-19264T (=DSM 44701T), isolated from a smear-ripened cheese.</title>
        <authorList>
            <consortium name="US DOE Joint Genome Institute (JGI-PGF)"/>
            <person name="Walter F."/>
            <person name="Albersmeier A."/>
            <person name="Kalinowski J."/>
            <person name="Ruckert C."/>
        </authorList>
    </citation>
    <scope>NUCLEOTIDE SEQUENCE</scope>
    <source>
        <strain evidence="10">CGMCC 1.15254</strain>
    </source>
</reference>
<sequence length="106" mass="12340">MTRLTLALTVFLAIALSIGVFRITYQVDELEKELSELNRQILEEQETIHILKAEWSYLNDPNRLEDLARRHLGLKPMNGNQLINLDMFDKQLLPDDPNAQPVKLER</sequence>
<keyword evidence="6" id="KW-0472">Membrane</keyword>
<evidence type="ECO:0000256" key="3">
    <source>
        <dbReference type="ARBA" id="ARBA00022618"/>
    </source>
</evidence>
<keyword evidence="4" id="KW-0812">Transmembrane</keyword>
<evidence type="ECO:0000256" key="8">
    <source>
        <dbReference type="NCBIfam" id="TIGR02209"/>
    </source>
</evidence>
<comment type="caution">
    <text evidence="10">The sequence shown here is derived from an EMBL/GenBank/DDBJ whole genome shotgun (WGS) entry which is preliminary data.</text>
</comment>
<dbReference type="NCBIfam" id="TIGR02209">
    <property type="entry name" value="ftsL_broad"/>
    <property type="match status" value="1"/>
</dbReference>
<accession>A0A917BZ26</accession>
<evidence type="ECO:0000256" key="7">
    <source>
        <dbReference type="ARBA" id="ARBA00023306"/>
    </source>
</evidence>
<dbReference type="EMBL" id="BMHV01000008">
    <property type="protein sequence ID" value="GGF61929.1"/>
    <property type="molecule type" value="Genomic_DNA"/>
</dbReference>
<evidence type="ECO:0000313" key="11">
    <source>
        <dbReference type="Proteomes" id="UP000632498"/>
    </source>
</evidence>
<keyword evidence="9" id="KW-0175">Coiled coil</keyword>
<evidence type="ECO:0000313" key="10">
    <source>
        <dbReference type="EMBL" id="GGF61929.1"/>
    </source>
</evidence>